<dbReference type="PANTHER" id="PTHR13710:SF108">
    <property type="entry name" value="ATP-DEPENDENT DNA HELICASE Q4"/>
    <property type="match status" value="1"/>
</dbReference>
<evidence type="ECO:0000259" key="16">
    <source>
        <dbReference type="PROSITE" id="PS51192"/>
    </source>
</evidence>
<keyword evidence="9" id="KW-0539">Nucleus</keyword>
<dbReference type="GO" id="GO:0009378">
    <property type="term" value="F:four-way junction helicase activity"/>
    <property type="evidence" value="ECO:0007669"/>
    <property type="project" value="TreeGrafter"/>
</dbReference>
<feature type="region of interest" description="Disordered" evidence="14">
    <location>
        <begin position="143"/>
        <end position="169"/>
    </location>
</feature>
<evidence type="ECO:0000256" key="10">
    <source>
        <dbReference type="ARBA" id="ARBA00034617"/>
    </source>
</evidence>
<dbReference type="GO" id="GO:0043138">
    <property type="term" value="F:3'-5' DNA helicase activity"/>
    <property type="evidence" value="ECO:0007669"/>
    <property type="project" value="UniProtKB-EC"/>
</dbReference>
<dbReference type="GO" id="GO:0003677">
    <property type="term" value="F:DNA binding"/>
    <property type="evidence" value="ECO:0007669"/>
    <property type="project" value="UniProtKB-KW"/>
</dbReference>
<keyword evidence="6" id="KW-0067">ATP-binding</keyword>
<dbReference type="SMART" id="SM00487">
    <property type="entry name" value="DEXDc"/>
    <property type="match status" value="1"/>
</dbReference>
<dbReference type="SMART" id="SM00343">
    <property type="entry name" value="ZnF_C2HC"/>
    <property type="match status" value="1"/>
</dbReference>
<dbReference type="SMART" id="SM00490">
    <property type="entry name" value="HELICc"/>
    <property type="match status" value="1"/>
</dbReference>
<dbReference type="PROSITE" id="PS50158">
    <property type="entry name" value="ZF_CCHC"/>
    <property type="match status" value="1"/>
</dbReference>
<evidence type="ECO:0000256" key="2">
    <source>
        <dbReference type="ARBA" id="ARBA00005446"/>
    </source>
</evidence>
<dbReference type="PANTHER" id="PTHR13710">
    <property type="entry name" value="DNA HELICASE RECQ FAMILY MEMBER"/>
    <property type="match status" value="1"/>
</dbReference>
<dbReference type="InterPro" id="IPR021110">
    <property type="entry name" value="DNA_rep_checkpnt_protein"/>
</dbReference>
<keyword evidence="3" id="KW-0547">Nucleotide-binding</keyword>
<reference evidence="18" key="1">
    <citation type="submission" date="2020-11" db="EMBL/GenBank/DDBJ databases">
        <authorList>
            <person name="Tran Van P."/>
        </authorList>
    </citation>
    <scope>NUCLEOTIDE SEQUENCE</scope>
</reference>
<sequence length="1426" mass="159219">MNMDLLEDSTFKLKYQKAKLKVKLWESEFKKLNGGIPTKNDIKSASAKVKEAYRTYYQLKTLVLQETIIDESENNISEIISVAISNSTDKSIDCKTLNGNDSGVGFVIDKLTNEAETSLENGEKNASQGSSLFLTQTLESSNIDNGDLSPQTAPNKNYFPSPEVLDDPIKTTTNCRKLTSTTGDSHEIDTKLKNVKGVWGKHISFKQKEELAKAKQPLAESFSSQISQKLFAGAKFKIRNPRKPHSFSRPFKRNKSEGFLIESFSNFDTSQDTSRSQEYFPSSHFGELLLDESATQLGLSFGTSSQLEEKSFQLEERSSKLEERAALFDFSREKLKVMTTSTAVANHPVNILNKVVMTSNSFQLDLTPVRKIDEGWLERCSQLNNLDKRSSLLGDSGIESMESSGKSSVSPEGAALNFRPCNKFDSESDNAMIADSFTDVSTRKKMADSDQDVVYDSESETESRSRFSFGIKRKSVLLNNRSTADMSVDEPNLSPNKPPKKSRIAIKCASVSAIKQSVPDLCDESAHELDLDKLADEIVEKEESLKKCPGKSDKKNKLSRKEILEKKMLSGHGNDNFVRVNLKKKVYVRGKKTMTYSKYKKAEWKRKKKEGNIGDDVNEGRGLLTCYKCGDIGHFAYNCTNKGDLLLPCDDGVEEEDSLFPSLEQAQAMAAEHLQTNRRTILVPQPQVERQAMLSRTDLPEGLKGSLDLESIPLSHVEPLYQLNQDSSLIDTPLEVLAALAKFGLSSFRPGQEVAIMRILSGLSTLVTLSTGSGKSLCYQLPAYLYAQKRGSITLVISPLVSLMEDQVTGVPACLQAACLHTVQTPKQRQMVLDLAKSGKLNVLLVSPEAVVSGERATGFGSILRELPPIAFACIDEAHCVSQWSHNFRPSYLMICQCTVPSERGVPDQLTGESSLDGSYSVLYQVKGVYQTSLQCTVPSERGVPDQLTGESSLDCSHSVLYQVRGVYQTRQLHQDQLTGESSLDGSHSVLYQDWTNPDSKCNKRLSSIAEPYHAGLSAARRKQVQRAFMAGELRIVIATVAFGMGINKPDIRAVIHFNMPKSFESYVQEVGRAGRDGLPAHCHLFLDFEGRDKNELRRHIHANSVDRHVIRKLLQRIFVPCSCVETCPGHEVALSVDETVRSLDLPQENIQTMLCYLELDTNSYIRVLPLAYTHCKILSYKGHKALKFAANNSPPLAMAIALSQRRATFDTSSNRVDFPVVEVAAAIGWDSGLVKSHLKNLEWQKVEDKWRRTGITVEFSDLGFRVLAPGKLSPRQLDEALDSVYSRVENQEKSSLLQLDAVFCALMRVSYPRCQDCSEGVDMSRSEDLKQTIREYFQQEQITWEQPTEEDLSNEDQIASDVRALVCSYRDSNFTGRSVARIFHGISSPCYPAQIWGRCKYWRAHLGASFNQLCRLATREILRLR</sequence>
<keyword evidence="13" id="KW-0863">Zinc-finger</keyword>
<dbReference type="CDD" id="cd22289">
    <property type="entry name" value="RecQL4_SLD2_NTD"/>
    <property type="match status" value="1"/>
</dbReference>
<comment type="catalytic activity">
    <reaction evidence="10">
        <text>Couples ATP hydrolysis with the unwinding of duplex DNA by translocating in the 3'-5' direction.</text>
        <dbReference type="EC" id="5.6.2.4"/>
    </reaction>
</comment>
<dbReference type="Pfam" id="PF00270">
    <property type="entry name" value="DEAD"/>
    <property type="match status" value="1"/>
</dbReference>
<dbReference type="EMBL" id="OD571442">
    <property type="protein sequence ID" value="CAD7449292.1"/>
    <property type="molecule type" value="Genomic_DNA"/>
</dbReference>
<dbReference type="GO" id="GO:0005737">
    <property type="term" value="C:cytoplasm"/>
    <property type="evidence" value="ECO:0007669"/>
    <property type="project" value="TreeGrafter"/>
</dbReference>
<evidence type="ECO:0000259" key="17">
    <source>
        <dbReference type="PROSITE" id="PS51194"/>
    </source>
</evidence>
<dbReference type="GO" id="GO:0000724">
    <property type="term" value="P:double-strand break repair via homologous recombination"/>
    <property type="evidence" value="ECO:0007669"/>
    <property type="project" value="TreeGrafter"/>
</dbReference>
<dbReference type="FunFam" id="3.40.50.300:FF:000772">
    <property type="entry name" value="ATP-dependent DNA helicase Q4"/>
    <property type="match status" value="1"/>
</dbReference>
<dbReference type="GO" id="GO:0008270">
    <property type="term" value="F:zinc ion binding"/>
    <property type="evidence" value="ECO:0007669"/>
    <property type="project" value="UniProtKB-KW"/>
</dbReference>
<dbReference type="GO" id="GO:0006260">
    <property type="term" value="P:DNA replication"/>
    <property type="evidence" value="ECO:0007669"/>
    <property type="project" value="InterPro"/>
</dbReference>
<keyword evidence="13" id="KW-0862">Zinc</keyword>
<dbReference type="InterPro" id="IPR027417">
    <property type="entry name" value="P-loop_NTPase"/>
</dbReference>
<dbReference type="Pfam" id="PF11719">
    <property type="entry name" value="Drc1-Sld2"/>
    <property type="match status" value="1"/>
</dbReference>
<evidence type="ECO:0000256" key="13">
    <source>
        <dbReference type="PROSITE-ProRule" id="PRU00047"/>
    </source>
</evidence>
<evidence type="ECO:0000256" key="14">
    <source>
        <dbReference type="SAM" id="MobiDB-lite"/>
    </source>
</evidence>
<evidence type="ECO:0000256" key="6">
    <source>
        <dbReference type="ARBA" id="ARBA00022840"/>
    </source>
</evidence>
<evidence type="ECO:0000256" key="3">
    <source>
        <dbReference type="ARBA" id="ARBA00022741"/>
    </source>
</evidence>
<dbReference type="Gene3D" id="3.40.50.300">
    <property type="entry name" value="P-loop containing nucleotide triphosphate hydrolases"/>
    <property type="match status" value="2"/>
</dbReference>
<feature type="domain" description="Helicase C-terminal" evidence="17">
    <location>
        <begin position="972"/>
        <end position="1126"/>
    </location>
</feature>
<evidence type="ECO:0000256" key="5">
    <source>
        <dbReference type="ARBA" id="ARBA00022806"/>
    </source>
</evidence>
<comment type="catalytic activity">
    <reaction evidence="12">
        <text>ATP + H2O = ADP + phosphate + H(+)</text>
        <dbReference type="Rhea" id="RHEA:13065"/>
        <dbReference type="ChEBI" id="CHEBI:15377"/>
        <dbReference type="ChEBI" id="CHEBI:15378"/>
        <dbReference type="ChEBI" id="CHEBI:30616"/>
        <dbReference type="ChEBI" id="CHEBI:43474"/>
        <dbReference type="ChEBI" id="CHEBI:456216"/>
    </reaction>
</comment>
<evidence type="ECO:0000256" key="11">
    <source>
        <dbReference type="ARBA" id="ARBA00034808"/>
    </source>
</evidence>
<keyword evidence="5" id="KW-0347">Helicase</keyword>
<dbReference type="PROSITE" id="PS51192">
    <property type="entry name" value="HELICASE_ATP_BIND_1"/>
    <property type="match status" value="1"/>
</dbReference>
<dbReference type="Gene3D" id="1.10.10.1460">
    <property type="match status" value="1"/>
</dbReference>
<dbReference type="GO" id="GO:0005524">
    <property type="term" value="F:ATP binding"/>
    <property type="evidence" value="ECO:0007669"/>
    <property type="project" value="UniProtKB-KW"/>
</dbReference>
<dbReference type="InterPro" id="IPR011545">
    <property type="entry name" value="DEAD/DEAH_box_helicase_dom"/>
</dbReference>
<comment type="subcellular location">
    <subcellularLocation>
        <location evidence="1">Nucleus</location>
    </subcellularLocation>
</comment>
<evidence type="ECO:0000313" key="18">
    <source>
        <dbReference type="EMBL" id="CAD7449292.1"/>
    </source>
</evidence>
<dbReference type="GO" id="GO:0005694">
    <property type="term" value="C:chromosome"/>
    <property type="evidence" value="ECO:0007669"/>
    <property type="project" value="TreeGrafter"/>
</dbReference>
<name>A0A7R9FB34_9NEOP</name>
<evidence type="ECO:0000256" key="8">
    <source>
        <dbReference type="ARBA" id="ARBA00023235"/>
    </source>
</evidence>
<dbReference type="GO" id="GO:0016787">
    <property type="term" value="F:hydrolase activity"/>
    <property type="evidence" value="ECO:0007669"/>
    <property type="project" value="UniProtKB-KW"/>
</dbReference>
<evidence type="ECO:0000256" key="4">
    <source>
        <dbReference type="ARBA" id="ARBA00022801"/>
    </source>
</evidence>
<dbReference type="PROSITE" id="PS51194">
    <property type="entry name" value="HELICASE_CTER"/>
    <property type="match status" value="1"/>
</dbReference>
<feature type="compositionally biased region" description="Polar residues" evidence="14">
    <location>
        <begin position="143"/>
        <end position="155"/>
    </location>
</feature>
<gene>
    <name evidence="18" type="ORF">TBIB3V08_LOCUS11567</name>
</gene>
<keyword evidence="8" id="KW-0413">Isomerase</keyword>
<comment type="similarity">
    <text evidence="2">Belongs to the helicase family. RecQ subfamily.</text>
</comment>
<evidence type="ECO:0000256" key="12">
    <source>
        <dbReference type="ARBA" id="ARBA00049360"/>
    </source>
</evidence>
<dbReference type="InterPro" id="IPR001878">
    <property type="entry name" value="Znf_CCHC"/>
</dbReference>
<organism evidence="18">
    <name type="scientific">Timema bartmani</name>
    <dbReference type="NCBI Taxonomy" id="61472"/>
    <lineage>
        <taxon>Eukaryota</taxon>
        <taxon>Metazoa</taxon>
        <taxon>Ecdysozoa</taxon>
        <taxon>Arthropoda</taxon>
        <taxon>Hexapoda</taxon>
        <taxon>Insecta</taxon>
        <taxon>Pterygota</taxon>
        <taxon>Neoptera</taxon>
        <taxon>Polyneoptera</taxon>
        <taxon>Phasmatodea</taxon>
        <taxon>Timematodea</taxon>
        <taxon>Timematoidea</taxon>
        <taxon>Timematidae</taxon>
        <taxon>Timema</taxon>
    </lineage>
</organism>
<proteinExistence type="inferred from homology"/>
<evidence type="ECO:0000256" key="1">
    <source>
        <dbReference type="ARBA" id="ARBA00004123"/>
    </source>
</evidence>
<feature type="domain" description="CCHC-type" evidence="15">
    <location>
        <begin position="626"/>
        <end position="641"/>
    </location>
</feature>
<protein>
    <recommendedName>
        <fullName evidence="11">DNA 3'-5' helicase</fullName>
        <ecNumber evidence="11">5.6.2.4</ecNumber>
    </recommendedName>
</protein>
<dbReference type="Pfam" id="PF00098">
    <property type="entry name" value="zf-CCHC"/>
    <property type="match status" value="1"/>
</dbReference>
<dbReference type="InterPro" id="IPR014001">
    <property type="entry name" value="Helicase_ATP-bd"/>
</dbReference>
<keyword evidence="13" id="KW-0479">Metal-binding</keyword>
<dbReference type="InterPro" id="IPR036875">
    <property type="entry name" value="Znf_CCHC_sf"/>
</dbReference>
<keyword evidence="7" id="KW-0238">DNA-binding</keyword>
<dbReference type="InterPro" id="IPR001650">
    <property type="entry name" value="Helicase_C-like"/>
</dbReference>
<dbReference type="GO" id="GO:0005634">
    <property type="term" value="C:nucleus"/>
    <property type="evidence" value="ECO:0007669"/>
    <property type="project" value="UniProtKB-SubCell"/>
</dbReference>
<keyword evidence="4" id="KW-0378">Hydrolase</keyword>
<evidence type="ECO:0000259" key="15">
    <source>
        <dbReference type="PROSITE" id="PS50158"/>
    </source>
</evidence>
<evidence type="ECO:0000256" key="7">
    <source>
        <dbReference type="ARBA" id="ARBA00023125"/>
    </source>
</evidence>
<dbReference type="EC" id="5.6.2.4" evidence="11"/>
<accession>A0A7R9FB34</accession>
<feature type="domain" description="Helicase ATP-binding" evidence="16">
    <location>
        <begin position="756"/>
        <end position="904"/>
    </location>
</feature>
<dbReference type="SUPFAM" id="SSF57756">
    <property type="entry name" value="Retrovirus zinc finger-like domains"/>
    <property type="match status" value="1"/>
</dbReference>
<dbReference type="SUPFAM" id="SSF52540">
    <property type="entry name" value="P-loop containing nucleoside triphosphate hydrolases"/>
    <property type="match status" value="2"/>
</dbReference>
<evidence type="ECO:0000256" key="9">
    <source>
        <dbReference type="ARBA" id="ARBA00023242"/>
    </source>
</evidence>
<dbReference type="Pfam" id="PF00271">
    <property type="entry name" value="Helicase_C"/>
    <property type="match status" value="1"/>
</dbReference>